<evidence type="ECO:0000313" key="5">
    <source>
        <dbReference type="Proteomes" id="UP000430975"/>
    </source>
</evidence>
<comment type="caution">
    <text evidence="4">The sequence shown here is derived from an EMBL/GenBank/DDBJ whole genome shotgun (WGS) entry which is preliminary data.</text>
</comment>
<dbReference type="Proteomes" id="UP000430975">
    <property type="component" value="Unassembled WGS sequence"/>
</dbReference>
<feature type="domain" description="Glycosyl transferase family 1" evidence="1">
    <location>
        <begin position="191"/>
        <end position="337"/>
    </location>
</feature>
<evidence type="ECO:0000313" key="3">
    <source>
        <dbReference type="EMBL" id="MRI82030.1"/>
    </source>
</evidence>
<evidence type="ECO:0000313" key="6">
    <source>
        <dbReference type="Proteomes" id="UP000469870"/>
    </source>
</evidence>
<dbReference type="Pfam" id="PF13439">
    <property type="entry name" value="Glyco_transf_4"/>
    <property type="match status" value="1"/>
</dbReference>
<dbReference type="EMBL" id="WJQS01000006">
    <property type="protein sequence ID" value="MRI85769.1"/>
    <property type="molecule type" value="Genomic_DNA"/>
</dbReference>
<dbReference type="Pfam" id="PF00534">
    <property type="entry name" value="Glycos_transf_1"/>
    <property type="match status" value="1"/>
</dbReference>
<dbReference type="GO" id="GO:0016757">
    <property type="term" value="F:glycosyltransferase activity"/>
    <property type="evidence" value="ECO:0007669"/>
    <property type="project" value="InterPro"/>
</dbReference>
<dbReference type="RefSeq" id="WP_311454051.1">
    <property type="nucleotide sequence ID" value="NZ_WJQR01000007.1"/>
</dbReference>
<evidence type="ECO:0000313" key="4">
    <source>
        <dbReference type="EMBL" id="MRI85769.1"/>
    </source>
</evidence>
<dbReference type="CDD" id="cd03801">
    <property type="entry name" value="GT4_PimA-like"/>
    <property type="match status" value="1"/>
</dbReference>
<dbReference type="InterPro" id="IPR050194">
    <property type="entry name" value="Glycosyltransferase_grp1"/>
</dbReference>
<protein>
    <submittedName>
        <fullName evidence="4">Glycosyltransferase</fullName>
    </submittedName>
</protein>
<name>A0A6I2GKI8_9LACT</name>
<gene>
    <name evidence="4" type="ORF">GIY09_07810</name>
    <name evidence="3" type="ORF">GIY11_08440</name>
</gene>
<dbReference type="InterPro" id="IPR001296">
    <property type="entry name" value="Glyco_trans_1"/>
</dbReference>
<keyword evidence="5" id="KW-1185">Reference proteome</keyword>
<dbReference type="PANTHER" id="PTHR45947">
    <property type="entry name" value="SULFOQUINOVOSYL TRANSFERASE SQD2"/>
    <property type="match status" value="1"/>
</dbReference>
<keyword evidence="4" id="KW-0808">Transferase</keyword>
<dbReference type="Proteomes" id="UP000469870">
    <property type="component" value="Unassembled WGS sequence"/>
</dbReference>
<evidence type="ECO:0000259" key="2">
    <source>
        <dbReference type="Pfam" id="PF13439"/>
    </source>
</evidence>
<evidence type="ECO:0000259" key="1">
    <source>
        <dbReference type="Pfam" id="PF00534"/>
    </source>
</evidence>
<dbReference type="EMBL" id="WJQR01000007">
    <property type="protein sequence ID" value="MRI82030.1"/>
    <property type="molecule type" value="Genomic_DNA"/>
</dbReference>
<feature type="domain" description="Glycosyltransferase subfamily 4-like N-terminal" evidence="2">
    <location>
        <begin position="18"/>
        <end position="181"/>
    </location>
</feature>
<organism evidence="4 5">
    <name type="scientific">Fundicoccus ignavus</name>
    <dbReference type="NCBI Taxonomy" id="2664442"/>
    <lineage>
        <taxon>Bacteria</taxon>
        <taxon>Bacillati</taxon>
        <taxon>Bacillota</taxon>
        <taxon>Bacilli</taxon>
        <taxon>Lactobacillales</taxon>
        <taxon>Aerococcaceae</taxon>
        <taxon>Fundicoccus</taxon>
    </lineage>
</organism>
<sequence length="371" mass="43641">MKILHINSYFQTSGLFKQLFDRQVKSGHEIDVYVPVSHQYPEDRLATNGDYTLVSRNHNHLDRWLFHYKHRKIHKDLLQHYDFQSYDLFHAHSLFSNGWLAWKLHKAYGIPYVVAVRNADVRTFFNRMPWLRSMGLNIMKNAQHVVFISRNSYNEVFENYIPRSLQEPMKSKTSIIANGIDDFWHENVYSDKQPILHQPLKIVSTGKVFRDKRFVTLAEMVGKLNHILPAELHIIGPTWDKNTAEQLESFSHVIYHGSKSKEEMRDLYREMDIFALLSFPETFGLVYPEAMSQGLPVIYTKSEGFDSFFESYRVGVSVEKTDEIGFTEAVEYIVNHYPKTVQNALEGIKHFKWDEVSAKYETLYQSIKETR</sequence>
<accession>A0A6I2GKI8</accession>
<dbReference type="Gene3D" id="3.40.50.2000">
    <property type="entry name" value="Glycogen Phosphorylase B"/>
    <property type="match status" value="2"/>
</dbReference>
<proteinExistence type="predicted"/>
<dbReference type="SUPFAM" id="SSF53756">
    <property type="entry name" value="UDP-Glycosyltransferase/glycogen phosphorylase"/>
    <property type="match status" value="1"/>
</dbReference>
<dbReference type="AlphaFoldDB" id="A0A6I2GKI8"/>
<dbReference type="PANTHER" id="PTHR45947:SF3">
    <property type="entry name" value="SULFOQUINOVOSYL TRANSFERASE SQD2"/>
    <property type="match status" value="1"/>
</dbReference>
<reference evidence="5 6" key="1">
    <citation type="submission" date="2019-11" db="EMBL/GenBank/DDBJ databases">
        <title>Characterisation of Fundicoccus ignavus gen. nov. sp. nov., a novel genus of the family Aerococcaceae isolated from bulk tank milk.</title>
        <authorList>
            <person name="Siebert A."/>
            <person name="Huptas C."/>
            <person name="Wenning M."/>
            <person name="Scherer S."/>
            <person name="Doll E.V."/>
        </authorList>
    </citation>
    <scope>NUCLEOTIDE SEQUENCE [LARGE SCALE GENOMIC DNA]</scope>
    <source>
        <strain evidence="3 6">DSM 109653</strain>
        <strain evidence="4 5">WS4759</strain>
    </source>
</reference>
<dbReference type="InterPro" id="IPR028098">
    <property type="entry name" value="Glyco_trans_4-like_N"/>
</dbReference>